<dbReference type="Pfam" id="PF02257">
    <property type="entry name" value="RFX_DNA_binding"/>
    <property type="match status" value="1"/>
</dbReference>
<comment type="caution">
    <text evidence="8">The sequence shown here is derived from an EMBL/GenBank/DDBJ whole genome shotgun (WGS) entry which is preliminary data.</text>
</comment>
<feature type="domain" description="RFX-type winged-helix" evidence="7">
    <location>
        <begin position="52"/>
        <end position="127"/>
    </location>
</feature>
<dbReference type="InterPro" id="IPR036388">
    <property type="entry name" value="WH-like_DNA-bd_sf"/>
</dbReference>
<reference evidence="8" key="2">
    <citation type="submission" date="2004-02" db="EMBL/GenBank/DDBJ databases">
        <authorList>
            <consortium name="Genoscope"/>
            <consortium name="Whitehead Institute Centre for Genome Research"/>
        </authorList>
    </citation>
    <scope>NUCLEOTIDE SEQUENCE</scope>
</reference>
<dbReference type="PROSITE" id="PS51526">
    <property type="entry name" value="RFX_DBD"/>
    <property type="match status" value="1"/>
</dbReference>
<feature type="non-terminal residue" evidence="8">
    <location>
        <position position="1"/>
    </location>
</feature>
<evidence type="ECO:0000313" key="8">
    <source>
        <dbReference type="EMBL" id="CAG06044.1"/>
    </source>
</evidence>
<dbReference type="InterPro" id="IPR036390">
    <property type="entry name" value="WH_DNA-bd_sf"/>
</dbReference>
<keyword evidence="4" id="KW-0804">Transcription</keyword>
<evidence type="ECO:0000256" key="3">
    <source>
        <dbReference type="ARBA" id="ARBA00023125"/>
    </source>
</evidence>
<keyword evidence="2" id="KW-0805">Transcription regulation</keyword>
<evidence type="ECO:0000256" key="1">
    <source>
        <dbReference type="ARBA" id="ARBA00004123"/>
    </source>
</evidence>
<reference evidence="8" key="1">
    <citation type="journal article" date="2004" name="Nature">
        <title>Genome duplication in the teleost fish Tetraodon nigroviridis reveals the early vertebrate proto-karyotype.</title>
        <authorList>
            <person name="Jaillon O."/>
            <person name="Aury J.-M."/>
            <person name="Brunet F."/>
            <person name="Petit J.-L."/>
            <person name="Stange-Thomann N."/>
            <person name="Mauceli E."/>
            <person name="Bouneau L."/>
            <person name="Fischer C."/>
            <person name="Ozouf-Costaz C."/>
            <person name="Bernot A."/>
            <person name="Nicaud S."/>
            <person name="Jaffe D."/>
            <person name="Fisher S."/>
            <person name="Lutfalla G."/>
            <person name="Dossat C."/>
            <person name="Segurens B."/>
            <person name="Dasilva C."/>
            <person name="Salanoubat M."/>
            <person name="Levy M."/>
            <person name="Boudet N."/>
            <person name="Castellano S."/>
            <person name="Anthouard V."/>
            <person name="Jubin C."/>
            <person name="Castelli V."/>
            <person name="Katinka M."/>
            <person name="Vacherie B."/>
            <person name="Biemont C."/>
            <person name="Skalli Z."/>
            <person name="Cattolico L."/>
            <person name="Poulain J."/>
            <person name="De Berardinis V."/>
            <person name="Cruaud C."/>
            <person name="Duprat S."/>
            <person name="Brottier P."/>
            <person name="Coutanceau J.-P."/>
            <person name="Gouzy J."/>
            <person name="Parra G."/>
            <person name="Lardier G."/>
            <person name="Chapple C."/>
            <person name="McKernan K.J."/>
            <person name="McEwan P."/>
            <person name="Bosak S."/>
            <person name="Kellis M."/>
            <person name="Volff J.-N."/>
            <person name="Guigo R."/>
            <person name="Zody M.C."/>
            <person name="Mesirov J."/>
            <person name="Lindblad-Toh K."/>
            <person name="Birren B."/>
            <person name="Nusbaum C."/>
            <person name="Kahn D."/>
            <person name="Robinson-Rechavi M."/>
            <person name="Laudet V."/>
            <person name="Schachter V."/>
            <person name="Quetier F."/>
            <person name="Saurin W."/>
            <person name="Scarpelli C."/>
            <person name="Wincker P."/>
            <person name="Lander E.S."/>
            <person name="Weissenbach J."/>
            <person name="Roest Crollius H."/>
        </authorList>
    </citation>
    <scope>NUCLEOTIDE SEQUENCE [LARGE SCALE GENOMIC DNA]</scope>
</reference>
<dbReference type="InterPro" id="IPR057321">
    <property type="entry name" value="RFX1-4/6/8-like_BCD"/>
</dbReference>
<dbReference type="KEGG" id="tng:GSTEN00026275G001"/>
<dbReference type="SUPFAM" id="SSF46785">
    <property type="entry name" value="Winged helix' DNA-binding domain"/>
    <property type="match status" value="1"/>
</dbReference>
<dbReference type="PANTHER" id="PTHR12619">
    <property type="entry name" value="RFX TRANSCRIPTION FACTOR FAMILY"/>
    <property type="match status" value="1"/>
</dbReference>
<evidence type="ECO:0000256" key="5">
    <source>
        <dbReference type="ARBA" id="ARBA00023242"/>
    </source>
</evidence>
<proteinExistence type="predicted"/>
<evidence type="ECO:0000259" key="7">
    <source>
        <dbReference type="PROSITE" id="PS51526"/>
    </source>
</evidence>
<dbReference type="EMBL" id="CAAE01014786">
    <property type="protein sequence ID" value="CAG06044.1"/>
    <property type="molecule type" value="Genomic_DNA"/>
</dbReference>
<comment type="subcellular location">
    <subcellularLocation>
        <location evidence="1">Nucleus</location>
    </subcellularLocation>
</comment>
<dbReference type="Pfam" id="PF25340">
    <property type="entry name" value="BCD_RFX"/>
    <property type="match status" value="1"/>
</dbReference>
<dbReference type="GO" id="GO:0000981">
    <property type="term" value="F:DNA-binding transcription factor activity, RNA polymerase II-specific"/>
    <property type="evidence" value="ECO:0007669"/>
    <property type="project" value="TreeGrafter"/>
</dbReference>
<dbReference type="InterPro" id="IPR003150">
    <property type="entry name" value="DNA-bd_RFX"/>
</dbReference>
<dbReference type="GO" id="GO:0000978">
    <property type="term" value="F:RNA polymerase II cis-regulatory region sequence-specific DNA binding"/>
    <property type="evidence" value="ECO:0007669"/>
    <property type="project" value="TreeGrafter"/>
</dbReference>
<accession>Q4RZY8</accession>
<feature type="non-terminal residue" evidence="8">
    <location>
        <position position="559"/>
    </location>
</feature>
<dbReference type="OrthoDB" id="10056949at2759"/>
<name>Q4RZY8_TETNG</name>
<evidence type="ECO:0000256" key="4">
    <source>
        <dbReference type="ARBA" id="ARBA00023163"/>
    </source>
</evidence>
<keyword evidence="5" id="KW-0539">Nucleus</keyword>
<sequence>GAAAAGGGYGVQGGYLLGGGGGQSYSSPNSRAPPATLEEDMSSNLLVPGLRQIQWLCDNYEGAEGVSLPRCTLYYHYLLHCQEHKLEPVNAASFGKLIRSVFMGLRTRRLGTRGNSKYHYYGLRIKSGSPLLRLMDEQQHMAMRQQPFSQKNRVKPVQKSQGLANGTPGGLAQQQATALCDISAQLQQYQQFLDTSRPLPVFANIEVQDRDLPDGVLLEHLKAFQALYREHCEVGPPPCPLGPPVLTQKLSVISSQAVLDVMVNLQFTLVETLWKSFWRFSEAEIPQPVSVPTIIIVVAVHLCRHNESEKRLPKACLVVLCKFEPVLRWTKDCDNLLYQTLVDMLIPNVLRPIPSALTHAIRNYAKSLENWLTGALMNIPEEMVRVKVVCVNSFSQMLRRYTSLNHLAQAAHAVLQNSAHINQMLSDLNRVDFNNVQEQASWVCQCEDRVVLRLQQDFKMTLLQQNSLEQWASWLSGVVSQVLKPYEHNPVALPKAAKVFLLNWSFYSSMVIRDLTLRSAASFGSFHLIRLLYDEYMYYLVEHRVAQAKVVTPIAVMGE</sequence>
<keyword evidence="3" id="KW-0238">DNA-binding</keyword>
<dbReference type="FunFam" id="1.10.10.10:FF:000017">
    <property type="entry name" value="transcription factor RFX3 isoform X1"/>
    <property type="match status" value="1"/>
</dbReference>
<protein>
    <submittedName>
        <fullName evidence="8">(spotted green pufferfish) hypothetical protein</fullName>
    </submittedName>
</protein>
<gene>
    <name evidence="8" type="ORF">GSTENG00026275001</name>
</gene>
<dbReference type="GO" id="GO:0005634">
    <property type="term" value="C:nucleus"/>
    <property type="evidence" value="ECO:0007669"/>
    <property type="project" value="UniProtKB-SubCell"/>
</dbReference>
<dbReference type="Gene3D" id="1.10.10.10">
    <property type="entry name" value="Winged helix-like DNA-binding domain superfamily/Winged helix DNA-binding domain"/>
    <property type="match status" value="1"/>
</dbReference>
<evidence type="ECO:0000256" key="2">
    <source>
        <dbReference type="ARBA" id="ARBA00023015"/>
    </source>
</evidence>
<evidence type="ECO:0000256" key="6">
    <source>
        <dbReference type="SAM" id="MobiDB-lite"/>
    </source>
</evidence>
<feature type="region of interest" description="Disordered" evidence="6">
    <location>
        <begin position="144"/>
        <end position="169"/>
    </location>
</feature>
<organism evidence="8">
    <name type="scientific">Tetraodon nigroviridis</name>
    <name type="common">Spotted green pufferfish</name>
    <name type="synonym">Chelonodon nigroviridis</name>
    <dbReference type="NCBI Taxonomy" id="99883"/>
    <lineage>
        <taxon>Eukaryota</taxon>
        <taxon>Metazoa</taxon>
        <taxon>Chordata</taxon>
        <taxon>Craniata</taxon>
        <taxon>Vertebrata</taxon>
        <taxon>Euteleostomi</taxon>
        <taxon>Actinopterygii</taxon>
        <taxon>Neopterygii</taxon>
        <taxon>Teleostei</taxon>
        <taxon>Neoteleostei</taxon>
        <taxon>Acanthomorphata</taxon>
        <taxon>Eupercaria</taxon>
        <taxon>Tetraodontiformes</taxon>
        <taxon>Tetradontoidea</taxon>
        <taxon>Tetraodontidae</taxon>
        <taxon>Tetraodon</taxon>
    </lineage>
</organism>
<dbReference type="PANTHER" id="PTHR12619:SF23">
    <property type="entry name" value="MHC CLASS II REGULATORY FACTOR RFX1"/>
    <property type="match status" value="1"/>
</dbReference>
<dbReference type="InterPro" id="IPR039779">
    <property type="entry name" value="RFX-like"/>
</dbReference>
<dbReference type="AlphaFoldDB" id="Q4RZY8"/>